<accession>A0A847U2A7</accession>
<sequence>MASGWRYRIVSVVGVFALIVAAVTVANHPLVHSGFRLVPVVGHLPFDPAEGREFLIEAGTTAVVVLLALAPLYKPRPHRILDVSMFALKRTLVGLFALATIGYFDYTYRLPRATLLIVGSLLVVAIPTWFVTIRSRPARGESGRAIIVGDDPNEIDRILAAIDIPVFGYVSPPSPYVVDQAGPGQPQLADGAGSTADSLTYTMDLECLGGLSRLDDILVEHDIDVAVFAFDETDREEFFGVLATCHEHGVDAKIHRDKADSVLVDDDQVEEIVDIDVEPWDWQERVVKRVFDVVFAVAGLVIGLPLMVAAAVIIKLEDGGIIFYTQERTAEFGGTFTVYKFRSMKPESEQAEPGVGHGRITRVGHVLRRTHLDELPQLWSILVGDMSVVGPRAVWIDEEHLLEQDVDAWRQRWFVRPGLTGLAQINDAASSEPTQKLRYDVEYIQRQSFWFDLQIVIRQIWKVIGDVTETLVHS</sequence>
<gene>
    <name evidence="3" type="ORF">GOC74_07550</name>
</gene>
<dbReference type="GO" id="GO:0016780">
    <property type="term" value="F:phosphotransferase activity, for other substituted phosphate groups"/>
    <property type="evidence" value="ECO:0007669"/>
    <property type="project" value="TreeGrafter"/>
</dbReference>
<dbReference type="RefSeq" id="WP_170095337.1">
    <property type="nucleotide sequence ID" value="NZ_WOYG01000001.1"/>
</dbReference>
<evidence type="ECO:0000259" key="2">
    <source>
        <dbReference type="Pfam" id="PF02397"/>
    </source>
</evidence>
<reference evidence="3" key="1">
    <citation type="submission" date="2019-12" db="EMBL/GenBank/DDBJ databases">
        <title>Whole-genome sequence of Halomicrobium mukohataei pws1.</title>
        <authorList>
            <person name="Verma D.K."/>
            <person name="Gopal K."/>
            <person name="Prasad E.S."/>
        </authorList>
    </citation>
    <scope>NUCLEOTIDE SEQUENCE</scope>
    <source>
        <strain evidence="3">Pws1</strain>
    </source>
</reference>
<feature type="transmembrane region" description="Helical" evidence="1">
    <location>
        <begin position="7"/>
        <end position="26"/>
    </location>
</feature>
<name>A0A847U2A7_9EURY</name>
<feature type="domain" description="Bacterial sugar transferase" evidence="2">
    <location>
        <begin position="288"/>
        <end position="464"/>
    </location>
</feature>
<dbReference type="PANTHER" id="PTHR30576">
    <property type="entry name" value="COLANIC BIOSYNTHESIS UDP-GLUCOSE LIPID CARRIER TRANSFERASE"/>
    <property type="match status" value="1"/>
</dbReference>
<evidence type="ECO:0000313" key="3">
    <source>
        <dbReference type="EMBL" id="NLV09783.1"/>
    </source>
</evidence>
<organism evidence="3 4">
    <name type="scientific">Halomicrobium mukohataei</name>
    <dbReference type="NCBI Taxonomy" id="57705"/>
    <lineage>
        <taxon>Archaea</taxon>
        <taxon>Methanobacteriati</taxon>
        <taxon>Methanobacteriota</taxon>
        <taxon>Stenosarchaea group</taxon>
        <taxon>Halobacteria</taxon>
        <taxon>Halobacteriales</taxon>
        <taxon>Haloarculaceae</taxon>
        <taxon>Halomicrobium</taxon>
    </lineage>
</organism>
<dbReference type="AlphaFoldDB" id="A0A847U2A7"/>
<feature type="transmembrane region" description="Helical" evidence="1">
    <location>
        <begin position="293"/>
        <end position="314"/>
    </location>
</feature>
<keyword evidence="1" id="KW-0812">Transmembrane</keyword>
<proteinExistence type="predicted"/>
<evidence type="ECO:0000313" key="4">
    <source>
        <dbReference type="Proteomes" id="UP000608662"/>
    </source>
</evidence>
<dbReference type="InterPro" id="IPR003362">
    <property type="entry name" value="Bact_transf"/>
</dbReference>
<keyword evidence="1" id="KW-0472">Membrane</keyword>
<comment type="caution">
    <text evidence="3">The sequence shown here is derived from an EMBL/GenBank/DDBJ whole genome shotgun (WGS) entry which is preliminary data.</text>
</comment>
<dbReference type="Pfam" id="PF02397">
    <property type="entry name" value="Bac_transf"/>
    <property type="match status" value="1"/>
</dbReference>
<protein>
    <submittedName>
        <fullName evidence="3">Sugar transferase</fullName>
    </submittedName>
</protein>
<dbReference type="OrthoDB" id="340745at2157"/>
<dbReference type="Proteomes" id="UP000608662">
    <property type="component" value="Unassembled WGS sequence"/>
</dbReference>
<keyword evidence="1" id="KW-1133">Transmembrane helix</keyword>
<dbReference type="EMBL" id="WOYG01000001">
    <property type="protein sequence ID" value="NLV09783.1"/>
    <property type="molecule type" value="Genomic_DNA"/>
</dbReference>
<feature type="transmembrane region" description="Helical" evidence="1">
    <location>
        <begin position="85"/>
        <end position="104"/>
    </location>
</feature>
<dbReference type="PANTHER" id="PTHR30576:SF0">
    <property type="entry name" value="UNDECAPRENYL-PHOSPHATE N-ACETYLGALACTOSAMINYL 1-PHOSPHATE TRANSFERASE-RELATED"/>
    <property type="match status" value="1"/>
</dbReference>
<feature type="transmembrane region" description="Helical" evidence="1">
    <location>
        <begin position="110"/>
        <end position="131"/>
    </location>
</feature>
<evidence type="ECO:0000256" key="1">
    <source>
        <dbReference type="SAM" id="Phobius"/>
    </source>
</evidence>
<keyword evidence="3" id="KW-0808">Transferase</keyword>
<feature type="transmembrane region" description="Helical" evidence="1">
    <location>
        <begin position="54"/>
        <end position="73"/>
    </location>
</feature>